<evidence type="ECO:0000313" key="3">
    <source>
        <dbReference type="Proteomes" id="UP001201812"/>
    </source>
</evidence>
<accession>A0AAD4MRJ6</accession>
<comment type="caution">
    <text evidence="2">The sequence shown here is derived from an EMBL/GenBank/DDBJ whole genome shotgun (WGS) entry which is preliminary data.</text>
</comment>
<evidence type="ECO:0000313" key="2">
    <source>
        <dbReference type="EMBL" id="KAI1703647.1"/>
    </source>
</evidence>
<gene>
    <name evidence="2" type="ORF">DdX_14786</name>
</gene>
<organism evidence="2 3">
    <name type="scientific">Ditylenchus destructor</name>
    <dbReference type="NCBI Taxonomy" id="166010"/>
    <lineage>
        <taxon>Eukaryota</taxon>
        <taxon>Metazoa</taxon>
        <taxon>Ecdysozoa</taxon>
        <taxon>Nematoda</taxon>
        <taxon>Chromadorea</taxon>
        <taxon>Rhabditida</taxon>
        <taxon>Tylenchina</taxon>
        <taxon>Tylenchomorpha</taxon>
        <taxon>Sphaerularioidea</taxon>
        <taxon>Anguinidae</taxon>
        <taxon>Anguininae</taxon>
        <taxon>Ditylenchus</taxon>
    </lineage>
</organism>
<feature type="region of interest" description="Disordered" evidence="1">
    <location>
        <begin position="24"/>
        <end position="53"/>
    </location>
</feature>
<keyword evidence="3" id="KW-1185">Reference proteome</keyword>
<dbReference type="Proteomes" id="UP001201812">
    <property type="component" value="Unassembled WGS sequence"/>
</dbReference>
<dbReference type="EMBL" id="JAKKPZ010000079">
    <property type="protein sequence ID" value="KAI1703647.1"/>
    <property type="molecule type" value="Genomic_DNA"/>
</dbReference>
<evidence type="ECO:0000256" key="1">
    <source>
        <dbReference type="SAM" id="MobiDB-lite"/>
    </source>
</evidence>
<reference evidence="2" key="1">
    <citation type="submission" date="2022-01" db="EMBL/GenBank/DDBJ databases">
        <title>Genome Sequence Resource for Two Populations of Ditylenchus destructor, the Migratory Endoparasitic Phytonematode.</title>
        <authorList>
            <person name="Zhang H."/>
            <person name="Lin R."/>
            <person name="Xie B."/>
        </authorList>
    </citation>
    <scope>NUCLEOTIDE SEQUENCE</scope>
    <source>
        <strain evidence="2">BazhouSP</strain>
    </source>
</reference>
<protein>
    <submittedName>
        <fullName evidence="2">Uncharacterized protein</fullName>
    </submittedName>
</protein>
<name>A0AAD4MRJ6_9BILA</name>
<proteinExistence type="predicted"/>
<dbReference type="AlphaFoldDB" id="A0AAD4MRJ6"/>
<feature type="compositionally biased region" description="Basic and acidic residues" evidence="1">
    <location>
        <begin position="25"/>
        <end position="35"/>
    </location>
</feature>
<sequence length="103" mass="11673">MGCSIQGHQYLPVELLIKNLSSRLRGSDREKDRKSAGQKISQQLRHSQRRSLRDYNLQVEKMHRILAELKSSADNPVAHGLGNAAGHKSTPFQKLLVKIRSIF</sequence>